<dbReference type="EMBL" id="FQVU01000007">
    <property type="protein sequence ID" value="SHH53415.1"/>
    <property type="molecule type" value="Genomic_DNA"/>
</dbReference>
<dbReference type="AlphaFoldDB" id="A0A1M5TRH0"/>
<evidence type="ECO:0000313" key="1">
    <source>
        <dbReference type="EMBL" id="SHH53415.1"/>
    </source>
</evidence>
<keyword evidence="2" id="KW-1185">Reference proteome</keyword>
<protein>
    <submittedName>
        <fullName evidence="1">Uncharacterized protein</fullName>
    </submittedName>
</protein>
<dbReference type="Proteomes" id="UP000186132">
    <property type="component" value="Unassembled WGS sequence"/>
</dbReference>
<organism evidence="1 2">
    <name type="scientific">Jatrophihabitans endophyticus</name>
    <dbReference type="NCBI Taxonomy" id="1206085"/>
    <lineage>
        <taxon>Bacteria</taxon>
        <taxon>Bacillati</taxon>
        <taxon>Actinomycetota</taxon>
        <taxon>Actinomycetes</taxon>
        <taxon>Jatrophihabitantales</taxon>
        <taxon>Jatrophihabitantaceae</taxon>
        <taxon>Jatrophihabitans</taxon>
    </lineage>
</organism>
<reference evidence="1 2" key="1">
    <citation type="submission" date="2016-11" db="EMBL/GenBank/DDBJ databases">
        <authorList>
            <person name="Jaros S."/>
            <person name="Januszkiewicz K."/>
            <person name="Wedrychowicz H."/>
        </authorList>
    </citation>
    <scope>NUCLEOTIDE SEQUENCE [LARGE SCALE GENOMIC DNA]</scope>
    <source>
        <strain evidence="1 2">DSM 45627</strain>
    </source>
</reference>
<evidence type="ECO:0000313" key="2">
    <source>
        <dbReference type="Proteomes" id="UP000186132"/>
    </source>
</evidence>
<proteinExistence type="predicted"/>
<sequence>MALFGLLSLRTSSGHFAEVKNVGRRILDIRNQIRADLSHLLAHNYAYASGRALSPVKRMKAARANRGWRKEGRQLMARLWLAMSNVDSLTERWLDSLRSLQDSRYDIGEMFLFGYDMRSDISEIEAIDLQRVVDAMNQVASTFDSRVLAVSTSLGALGGAVAGSVITVASQ</sequence>
<accession>A0A1M5TRH0</accession>
<name>A0A1M5TRH0_9ACTN</name>
<gene>
    <name evidence="1" type="ORF">SAMN05443575_4018</name>
</gene>